<feature type="transmembrane region" description="Helical" evidence="1">
    <location>
        <begin position="120"/>
        <end position="138"/>
    </location>
</feature>
<reference evidence="3" key="1">
    <citation type="submission" date="2016-09" db="EMBL/GenBank/DDBJ databases">
        <authorList>
            <person name="Greninger A.L."/>
            <person name="Jerome K.R."/>
            <person name="Mcnair B."/>
            <person name="Wallis C."/>
            <person name="Fang F."/>
        </authorList>
    </citation>
    <scope>NUCLEOTIDE SEQUENCE [LARGE SCALE GENOMIC DNA]</scope>
    <source>
        <strain evidence="3">M7</strain>
    </source>
</reference>
<proteinExistence type="predicted"/>
<organism evidence="2 3">
    <name type="scientific">Mycolicibacterium holsaticum</name>
    <dbReference type="NCBI Taxonomy" id="152142"/>
    <lineage>
        <taxon>Bacteria</taxon>
        <taxon>Bacillati</taxon>
        <taxon>Actinomycetota</taxon>
        <taxon>Actinomycetes</taxon>
        <taxon>Mycobacteriales</taxon>
        <taxon>Mycobacteriaceae</taxon>
        <taxon>Mycolicibacterium</taxon>
    </lineage>
</organism>
<keyword evidence="3" id="KW-1185">Reference proteome</keyword>
<dbReference type="Proteomes" id="UP000094243">
    <property type="component" value="Unassembled WGS sequence"/>
</dbReference>
<feature type="transmembrane region" description="Helical" evidence="1">
    <location>
        <begin position="35"/>
        <end position="63"/>
    </location>
</feature>
<keyword evidence="1" id="KW-0472">Membrane</keyword>
<dbReference type="EMBL" id="MIGZ01000084">
    <property type="protein sequence ID" value="ODQ92966.1"/>
    <property type="molecule type" value="Genomic_DNA"/>
</dbReference>
<feature type="transmembrane region" description="Helical" evidence="1">
    <location>
        <begin position="94"/>
        <end position="113"/>
    </location>
</feature>
<protein>
    <recommendedName>
        <fullName evidence="4">Integral membrane protein</fullName>
    </recommendedName>
</protein>
<comment type="caution">
    <text evidence="2">The sequence shown here is derived from an EMBL/GenBank/DDBJ whole genome shotgun (WGS) entry which is preliminary data.</text>
</comment>
<keyword evidence="1" id="KW-0812">Transmembrane</keyword>
<evidence type="ECO:0000313" key="2">
    <source>
        <dbReference type="EMBL" id="ODQ92966.1"/>
    </source>
</evidence>
<gene>
    <name evidence="2" type="ORF">BHQ17_15075</name>
</gene>
<evidence type="ECO:0000313" key="3">
    <source>
        <dbReference type="Proteomes" id="UP000094243"/>
    </source>
</evidence>
<name>A0A1E3RSU2_9MYCO</name>
<sequence length="141" mass="13845">MAMAVNRAMSTAFGLVMVAASALQADDIALVVAGLAALAVLAGSVFRPCATLAVLLAGAVLVLADAAPMLAALCGLTAAGYLVLRHAGTATAPTVIAAVGFGAVGLAAVSVAAELPWLPLVAPVAVLGLVVLVTRPYWADR</sequence>
<keyword evidence="1" id="KW-1133">Transmembrane helix</keyword>
<accession>A0A1E3RSU2</accession>
<evidence type="ECO:0008006" key="4">
    <source>
        <dbReference type="Google" id="ProtNLM"/>
    </source>
</evidence>
<feature type="transmembrane region" description="Helical" evidence="1">
    <location>
        <begin position="70"/>
        <end position="88"/>
    </location>
</feature>
<evidence type="ECO:0000256" key="1">
    <source>
        <dbReference type="SAM" id="Phobius"/>
    </source>
</evidence>
<dbReference type="AlphaFoldDB" id="A0A1E3RSU2"/>